<protein>
    <submittedName>
        <fullName evidence="1">Uncharacterized protein</fullName>
    </submittedName>
</protein>
<accession>G0L9C8</accession>
<dbReference type="EMBL" id="FP476056">
    <property type="protein sequence ID" value="CAZ94486.1"/>
    <property type="molecule type" value="Genomic_DNA"/>
</dbReference>
<dbReference type="RefSeq" id="WP_013991799.1">
    <property type="nucleotide sequence ID" value="NC_015844.1"/>
</dbReference>
<dbReference type="OrthoDB" id="1149023at2"/>
<keyword evidence="2" id="KW-1185">Reference proteome</keyword>
<dbReference type="AlphaFoldDB" id="G0L9C8"/>
<evidence type="ECO:0000313" key="2">
    <source>
        <dbReference type="Proteomes" id="UP000008898"/>
    </source>
</evidence>
<gene>
    <name evidence="1" type="ordered locus">zobellia_413</name>
</gene>
<name>G0L9C8_ZOBGA</name>
<dbReference type="KEGG" id="zga:ZOBELLIA_413"/>
<dbReference type="Proteomes" id="UP000008898">
    <property type="component" value="Chromosome"/>
</dbReference>
<evidence type="ECO:0000313" key="1">
    <source>
        <dbReference type="EMBL" id="CAZ94486.1"/>
    </source>
</evidence>
<dbReference type="STRING" id="63186.ZOBELLIA_413"/>
<reference evidence="2" key="1">
    <citation type="submission" date="2009-07" db="EMBL/GenBank/DDBJ databases">
        <title>Complete genome sequence of Zobellia galactanivorans Dsij.</title>
        <authorList>
            <consortium name="Genoscope - CEA"/>
        </authorList>
    </citation>
    <scope>NUCLEOTIDE SEQUENCE [LARGE SCALE GENOMIC DNA]</scope>
    <source>
        <strain evidence="2">DSM 12802 / CCUG 47099 / CIP 106680 / NCIMB 13871 / Dsij</strain>
    </source>
</reference>
<dbReference type="HOGENOM" id="CLU_071048_0_0_10"/>
<organism evidence="1 2">
    <name type="scientific">Zobellia galactanivorans (strain DSM 12802 / CCUG 47099 / CIP 106680 / NCIMB 13871 / Dsij)</name>
    <dbReference type="NCBI Taxonomy" id="63186"/>
    <lineage>
        <taxon>Bacteria</taxon>
        <taxon>Pseudomonadati</taxon>
        <taxon>Bacteroidota</taxon>
        <taxon>Flavobacteriia</taxon>
        <taxon>Flavobacteriales</taxon>
        <taxon>Flavobacteriaceae</taxon>
        <taxon>Zobellia</taxon>
    </lineage>
</organism>
<reference evidence="1 2" key="2">
    <citation type="journal article" date="2012" name="Environ. Microbiol.">
        <title>Characterization of the first alginolytic operons in a marine bacterium: from their emergence in marine Flavobacteriia to their independent transfers to marine Proteobacteria and human gut Bacteroides.</title>
        <authorList>
            <person name="Thomas F."/>
            <person name="Barbeyron T."/>
            <person name="Tonon T."/>
            <person name="Genicot S."/>
            <person name="Czjzek M."/>
            <person name="Michel G."/>
        </authorList>
    </citation>
    <scope>NUCLEOTIDE SEQUENCE [LARGE SCALE GENOMIC DNA]</scope>
    <source>
        <strain evidence="2">DSM 12802 / CCUG 47099 / CIP 106680 / NCIMB 13871 / Dsij</strain>
    </source>
</reference>
<proteinExistence type="predicted"/>
<sequence length="257" mass="29795">MDKPFYKIKFSSTSCNFEIRINDMPVFSYVDTGMISTQYPINHLILKSGNQGISLKLWPQNSQSSLTEHSKLQISILVNDASDPSRMPTEVLVFQTPLFDKPMPFFEYKTNFKVTVPYLLKGWSDSSIFQINQSLTNEVLAFYSNIHNILKEKDFVAYKKIYLTKLKEVDTSIYSSQAETDSEWEELVSFLNDPEMQIAPISKNVSLFLYGDEKVISLQQPNLEPALFFENKTEKTQYQIPLFLHKPKESDRLEVIR</sequence>